<accession>A0A1I8MTT1</accession>
<dbReference type="SUPFAM" id="SSF50494">
    <property type="entry name" value="Trypsin-like serine proteases"/>
    <property type="match status" value="1"/>
</dbReference>
<dbReference type="KEGG" id="mde:101891510"/>
<dbReference type="Pfam" id="PF00089">
    <property type="entry name" value="Trypsin"/>
    <property type="match status" value="1"/>
</dbReference>
<dbReference type="EnsemblMetazoa" id="MDOA008370-RA">
    <property type="protein sequence ID" value="MDOA008370-PA"/>
    <property type="gene ID" value="MDOA008370"/>
</dbReference>
<evidence type="ECO:0000256" key="1">
    <source>
        <dbReference type="ARBA" id="ARBA00023157"/>
    </source>
</evidence>
<feature type="signal peptide" evidence="4">
    <location>
        <begin position="1"/>
        <end position="25"/>
    </location>
</feature>
<feature type="domain" description="Peptidase S1" evidence="5">
    <location>
        <begin position="370"/>
        <end position="607"/>
    </location>
</feature>
<dbReference type="AlphaFoldDB" id="A0A1I8MTT1"/>
<dbReference type="InterPro" id="IPR043504">
    <property type="entry name" value="Peptidase_S1_PA_chymotrypsin"/>
</dbReference>
<dbReference type="Pfam" id="PF18399">
    <property type="entry name" value="CLIP_SPH_Scar"/>
    <property type="match status" value="1"/>
</dbReference>
<dbReference type="PANTHER" id="PTHR24256">
    <property type="entry name" value="TRYPTASE-RELATED"/>
    <property type="match status" value="1"/>
</dbReference>
<keyword evidence="1" id="KW-1015">Disulfide bond</keyword>
<dbReference type="GO" id="GO:0004252">
    <property type="term" value="F:serine-type endopeptidase activity"/>
    <property type="evidence" value="ECO:0007669"/>
    <property type="project" value="InterPro"/>
</dbReference>
<feature type="region of interest" description="Disordered" evidence="3">
    <location>
        <begin position="202"/>
        <end position="264"/>
    </location>
</feature>
<organism evidence="6">
    <name type="scientific">Musca domestica</name>
    <name type="common">House fly</name>
    <dbReference type="NCBI Taxonomy" id="7370"/>
    <lineage>
        <taxon>Eukaryota</taxon>
        <taxon>Metazoa</taxon>
        <taxon>Ecdysozoa</taxon>
        <taxon>Arthropoda</taxon>
        <taxon>Hexapoda</taxon>
        <taxon>Insecta</taxon>
        <taxon>Pterygota</taxon>
        <taxon>Neoptera</taxon>
        <taxon>Endopterygota</taxon>
        <taxon>Diptera</taxon>
        <taxon>Brachycera</taxon>
        <taxon>Muscomorpha</taxon>
        <taxon>Muscoidea</taxon>
        <taxon>Muscidae</taxon>
        <taxon>Musca</taxon>
    </lineage>
</organism>
<keyword evidence="4" id="KW-0732">Signal</keyword>
<dbReference type="RefSeq" id="XP_005177967.1">
    <property type="nucleotide sequence ID" value="XM_005177910.3"/>
</dbReference>
<dbReference type="VEuPathDB" id="VectorBase:MDOMA2_017776"/>
<comment type="similarity">
    <text evidence="2">Belongs to the peptidase S1 family. CLIP subfamily.</text>
</comment>
<dbReference type="Gene3D" id="2.40.10.10">
    <property type="entry name" value="Trypsin-like serine proteases"/>
    <property type="match status" value="1"/>
</dbReference>
<dbReference type="InterPro" id="IPR009003">
    <property type="entry name" value="Peptidase_S1_PA"/>
</dbReference>
<dbReference type="InterPro" id="IPR040973">
    <property type="entry name" value="CLIP_SPH_Scar"/>
</dbReference>
<gene>
    <name evidence="6" type="primary">101891510</name>
    <name evidence="8" type="synonym">LOC101891510</name>
</gene>
<sequence>MSSFCRMVALGLVATLLYAVAGTLGAQYSSNMFLNGEYKNGLASHPDADFRSNPPAAAFISMLSKRASPFVGQGYLPTLLECTGRQQCVPKAKCKNGYFTEKLPKVQKCAPEENVCCTYNPPVTTTETPYTTCSSNMACVSPRDCRNGEILANAVVNVESKKCLAPKLCCSVPSTMLTNDGYVLKTPPTPLVYPTPQPIRTTTPVNNMYLPPVTARNPTNGPVRQSEPTESKYNAGQSQQRPQAPVPATRRPQGGIVDHKEESSNQENIVMRGEDQLSPQIFPSNNNRRPGKIVSAEQSPVSTFPVTPSKCASALLCTEENFCSAIGVISETPVEITPFRVPLTDCIIEATGAPGKCCRDPNYVDPWPIILGGVCAQRNKNTKPKGVKDIDTDFAEIPWQAMILKESSKSLLCGGAIIGDGVILTTASCVQGVSVSDLRVKAGEWQLGSTDEPLPFQLVGVDSVAVHPNYDPSSGSNNMAVLHLSKRLEFKTHIMPICISDKDPSPSETCVTTGWGKQALSIHEEGAIMHVTTTTPVARSDCGADNSSVCSTTTFDSCEFDSGSALACGTGTGVLLKGIYSVENACGEGQTVRFIKPDVEWVNKQFTERKRELPLRLF</sequence>
<reference evidence="6" key="1">
    <citation type="submission" date="2021-01" db="UniProtKB">
        <authorList>
            <consortium name="EnsemblMetazoa"/>
        </authorList>
    </citation>
    <scope>IDENTIFICATION</scope>
    <source>
        <strain evidence="6">Aabys</strain>
    </source>
</reference>
<proteinExistence type="inferred from homology"/>
<evidence type="ECO:0000256" key="4">
    <source>
        <dbReference type="SAM" id="SignalP"/>
    </source>
</evidence>
<protein>
    <submittedName>
        <fullName evidence="8">Serine proteinase stubble</fullName>
    </submittedName>
</protein>
<dbReference type="Proteomes" id="UP001652621">
    <property type="component" value="Unplaced"/>
</dbReference>
<evidence type="ECO:0000256" key="3">
    <source>
        <dbReference type="SAM" id="MobiDB-lite"/>
    </source>
</evidence>
<dbReference type="eggNOG" id="KOG3627">
    <property type="taxonomic scope" value="Eukaryota"/>
</dbReference>
<dbReference type="OrthoDB" id="10064156at2759"/>
<dbReference type="GO" id="GO:0006508">
    <property type="term" value="P:proteolysis"/>
    <property type="evidence" value="ECO:0007669"/>
    <property type="project" value="InterPro"/>
</dbReference>
<feature type="compositionally biased region" description="Polar residues" evidence="3">
    <location>
        <begin position="216"/>
        <end position="242"/>
    </location>
</feature>
<evidence type="ECO:0000256" key="2">
    <source>
        <dbReference type="ARBA" id="ARBA00024195"/>
    </source>
</evidence>
<dbReference type="SMART" id="SM00020">
    <property type="entry name" value="Tryp_SPc"/>
    <property type="match status" value="1"/>
</dbReference>
<dbReference type="FunFam" id="2.40.10.10:FF:000068">
    <property type="entry name" value="transmembrane protease serine 2"/>
    <property type="match status" value="1"/>
</dbReference>
<evidence type="ECO:0000259" key="5">
    <source>
        <dbReference type="PROSITE" id="PS50240"/>
    </source>
</evidence>
<evidence type="ECO:0000313" key="8">
    <source>
        <dbReference type="RefSeq" id="XP_005177967.1"/>
    </source>
</evidence>
<feature type="chain" id="PRO_5044560821" evidence="4">
    <location>
        <begin position="26"/>
        <end position="618"/>
    </location>
</feature>
<dbReference type="PROSITE" id="PS50240">
    <property type="entry name" value="TRYPSIN_DOM"/>
    <property type="match status" value="1"/>
</dbReference>
<reference evidence="8" key="2">
    <citation type="submission" date="2025-04" db="UniProtKB">
        <authorList>
            <consortium name="RefSeq"/>
        </authorList>
    </citation>
    <scope>IDENTIFICATION</scope>
    <source>
        <strain evidence="8">Aabys</strain>
    </source>
</reference>
<name>A0A1I8MTT1_MUSDO</name>
<dbReference type="InterPro" id="IPR001254">
    <property type="entry name" value="Trypsin_dom"/>
</dbReference>
<evidence type="ECO:0000313" key="6">
    <source>
        <dbReference type="EnsemblMetazoa" id="MDOA008370-PA"/>
    </source>
</evidence>
<dbReference type="InterPro" id="IPR051487">
    <property type="entry name" value="Ser/Thr_Proteases_Immune/Dev"/>
</dbReference>
<keyword evidence="7" id="KW-1185">Reference proteome</keyword>
<dbReference type="VEuPathDB" id="VectorBase:MDOA008370"/>
<evidence type="ECO:0000313" key="7">
    <source>
        <dbReference type="Proteomes" id="UP001652621"/>
    </source>
</evidence>